<dbReference type="EMBL" id="RAWI01000055">
    <property type="protein sequence ID" value="RKI11967.1"/>
    <property type="molecule type" value="Genomic_DNA"/>
</dbReference>
<organism evidence="2 3">
    <name type="scientific">Corallococcus praedator</name>
    <dbReference type="NCBI Taxonomy" id="2316724"/>
    <lineage>
        <taxon>Bacteria</taxon>
        <taxon>Pseudomonadati</taxon>
        <taxon>Myxococcota</taxon>
        <taxon>Myxococcia</taxon>
        <taxon>Myxococcales</taxon>
        <taxon>Cystobacterineae</taxon>
        <taxon>Myxococcaceae</taxon>
        <taxon>Corallococcus</taxon>
    </lineage>
</organism>
<proteinExistence type="predicted"/>
<evidence type="ECO:0000313" key="2">
    <source>
        <dbReference type="EMBL" id="RKI11967.1"/>
    </source>
</evidence>
<gene>
    <name evidence="2" type="ORF">D7Y13_10125</name>
</gene>
<accession>A0ABX9QKZ4</accession>
<dbReference type="Proteomes" id="UP000278907">
    <property type="component" value="Unassembled WGS sequence"/>
</dbReference>
<dbReference type="Gene3D" id="3.20.20.80">
    <property type="entry name" value="Glycosidases"/>
    <property type="match status" value="1"/>
</dbReference>
<name>A0ABX9QKZ4_9BACT</name>
<dbReference type="RefSeq" id="WP_120582957.1">
    <property type="nucleotide sequence ID" value="NZ_RAWI01000055.1"/>
</dbReference>
<evidence type="ECO:0000313" key="3">
    <source>
        <dbReference type="Proteomes" id="UP000278907"/>
    </source>
</evidence>
<feature type="chain" id="PRO_5045777557" evidence="1">
    <location>
        <begin position="27"/>
        <end position="571"/>
    </location>
</feature>
<sequence>MRQQDWISLGACALLGLLGAGCGAPAAVDGATGPAPELDTQRAGAAVKVSKAVGKKVYVHLMPWFETRATSGNGGWGIHWTMANQNPDVVDGSGRRQIASYYYPLIGPYGSGDRDVIEYQLLLMKYAGVDGVLIDWPGTINAFDYPKNRANSEAVIAQTAAVGLDFAVVYEDHNATLAYNGGFITDKLGAARNDMAYLRDRYFNQPNYIRQDNAPLLLVFGPQTFQSPGEWTNVFSPLSQKPTFLTLWYESGEAGGNAKGEFAWIYPDFTAGLTHFYNNQPSPLKFGSVYPGFRSFYAAGGWGGPTWEIAHNGLNSFNQTLDLAKNAASINHFQINTWNDYGEGTMIEPTREFGYGFLTSLQQKLGVPYSQSELELINTLYQQRKQYAGDGNKQAQLNQAAAALSALDVTQARNILNGGGGGGTGVSITNGGFESGMTGWTTWTPNNTSGAAFSETYNGGHNSANHLTHWSGSPFETWTYQAVSGLASGSYKVRAWVRKGGGFDMARLQVKACVSCTFAFTELGTYGDWTQVETPAVSVTGGFLEFGFHTRALTGNTANFIHMDDVSVIKL</sequence>
<dbReference type="PROSITE" id="PS51257">
    <property type="entry name" value="PROKAR_LIPOPROTEIN"/>
    <property type="match status" value="1"/>
</dbReference>
<keyword evidence="1" id="KW-0732">Signal</keyword>
<dbReference type="CDD" id="cd11575">
    <property type="entry name" value="GH99_GH71_like_3"/>
    <property type="match status" value="1"/>
</dbReference>
<comment type="caution">
    <text evidence="2">The sequence shown here is derived from an EMBL/GenBank/DDBJ whole genome shotgun (WGS) entry which is preliminary data.</text>
</comment>
<reference evidence="2 3" key="1">
    <citation type="submission" date="2018-09" db="EMBL/GenBank/DDBJ databases">
        <authorList>
            <person name="Livingstone P.G."/>
            <person name="Whitworth D.E."/>
        </authorList>
    </citation>
    <scope>NUCLEOTIDE SEQUENCE [LARGE SCALE GENOMIC DNA]</scope>
    <source>
        <strain evidence="2 3">CA031B</strain>
    </source>
</reference>
<feature type="signal peptide" evidence="1">
    <location>
        <begin position="1"/>
        <end position="26"/>
    </location>
</feature>
<protein>
    <submittedName>
        <fullName evidence="2">Endo-alpha-mannosidase</fullName>
    </submittedName>
</protein>
<evidence type="ECO:0000256" key="1">
    <source>
        <dbReference type="SAM" id="SignalP"/>
    </source>
</evidence>
<keyword evidence="3" id="KW-1185">Reference proteome</keyword>
<dbReference type="Gene3D" id="2.60.120.260">
    <property type="entry name" value="Galactose-binding domain-like"/>
    <property type="match status" value="1"/>
</dbReference>